<sequence length="459" mass="52867">MKSKNHILDVALHIATILVVVTSVVLWIFILTSDRRFSSLTKPNTATNTHVRLTKSLKDAYVPTEVLGYKNNKLYQLYDSDKNLPLVFSREFNSSEIQKVTPVFKNKRKYNQYMNNTRFLQLSYPDQITFGIFSNHIKKSYLNSEFNRIFVAKTKNKNRNIIYAGNDDTRQMYEIKLKKADFSSLIKYAKAAESAIQVKLIKVKEGYAISYSQAQKVKIFSYLITNQSDSYFVSRLLGTSGVTSKTIGDTTSYSSGLYDHLEVPKASSNNYHNYTYTNYYRNTKIPVANVRLSDSVSYVHKLGLVEQDLRFFDAFNNSVYYTNYIEGYPVFIKTHGPQIKIHYAGDNLTIKFNSTNLQIPIPFDGRTRTVPKTDDVFKVLQNKGIPRKDIEQMTVGFELVRDNDHDNLVDLEPTYYIKIYNHWMSLSEWQNANLAKYQHNKNNATLPLKGGNEVGPSKN</sequence>
<dbReference type="Proteomes" id="UP000051931">
    <property type="component" value="Unassembled WGS sequence"/>
</dbReference>
<dbReference type="eggNOG" id="COG4863">
    <property type="taxonomic scope" value="Bacteria"/>
</dbReference>
<protein>
    <submittedName>
        <fullName evidence="2">YycH protein</fullName>
    </submittedName>
</protein>
<dbReference type="Gene3D" id="3.10.450.310">
    <property type="match status" value="1"/>
</dbReference>
<dbReference type="EMBL" id="AZFB01000015">
    <property type="protein sequence ID" value="KRL61933.1"/>
    <property type="molecule type" value="Genomic_DNA"/>
</dbReference>
<keyword evidence="1" id="KW-0812">Transmembrane</keyword>
<gene>
    <name evidence="2" type="ORF">FC23_GL000431</name>
</gene>
<reference evidence="2 3" key="1">
    <citation type="journal article" date="2015" name="Genome Announc.">
        <title>Expanding the biotechnology potential of lactobacilli through comparative genomics of 213 strains and associated genera.</title>
        <authorList>
            <person name="Sun Z."/>
            <person name="Harris H.M."/>
            <person name="McCann A."/>
            <person name="Guo C."/>
            <person name="Argimon S."/>
            <person name="Zhang W."/>
            <person name="Yang X."/>
            <person name="Jeffery I.B."/>
            <person name="Cooney J.C."/>
            <person name="Kagawa T.F."/>
            <person name="Liu W."/>
            <person name="Song Y."/>
            <person name="Salvetti E."/>
            <person name="Wrobel A."/>
            <person name="Rasinkangas P."/>
            <person name="Parkhill J."/>
            <person name="Rea M.C."/>
            <person name="O'Sullivan O."/>
            <person name="Ritari J."/>
            <person name="Douillard F.P."/>
            <person name="Paul Ross R."/>
            <person name="Yang R."/>
            <person name="Briner A.E."/>
            <person name="Felis G.E."/>
            <person name="de Vos W.M."/>
            <person name="Barrangou R."/>
            <person name="Klaenhammer T.R."/>
            <person name="Caufield P.W."/>
            <person name="Cui Y."/>
            <person name="Zhang H."/>
            <person name="O'Toole P.W."/>
        </authorList>
    </citation>
    <scope>NUCLEOTIDE SEQUENCE [LARGE SCALE GENOMIC DNA]</scope>
    <source>
        <strain evidence="2 3">DSM 15354</strain>
    </source>
</reference>
<name>A0A0R1RY75_9LACO</name>
<dbReference type="RefSeq" id="WP_027825312.1">
    <property type="nucleotide sequence ID" value="NZ_AUEI01000016.1"/>
</dbReference>
<accession>A0A0R1RY75</accession>
<dbReference type="PATRIC" id="fig|1122152.4.peg.438"/>
<keyword evidence="1" id="KW-0472">Membrane</keyword>
<comment type="caution">
    <text evidence="2">The sequence shown here is derived from an EMBL/GenBank/DDBJ whole genome shotgun (WGS) entry which is preliminary data.</text>
</comment>
<dbReference type="CDD" id="cd15787">
    <property type="entry name" value="YycH_N"/>
    <property type="match status" value="1"/>
</dbReference>
<evidence type="ECO:0000256" key="1">
    <source>
        <dbReference type="SAM" id="Phobius"/>
    </source>
</evidence>
<proteinExistence type="predicted"/>
<evidence type="ECO:0000313" key="2">
    <source>
        <dbReference type="EMBL" id="KRL61933.1"/>
    </source>
</evidence>
<keyword evidence="1" id="KW-1133">Transmembrane helix</keyword>
<evidence type="ECO:0000313" key="3">
    <source>
        <dbReference type="Proteomes" id="UP000051931"/>
    </source>
</evidence>
<keyword evidence="3" id="KW-1185">Reference proteome</keyword>
<dbReference type="STRING" id="1122152.GCA_000425905_01368"/>
<organism evidence="2 3">
    <name type="scientific">Lactobacillus psittaci DSM 15354</name>
    <dbReference type="NCBI Taxonomy" id="1122152"/>
    <lineage>
        <taxon>Bacteria</taxon>
        <taxon>Bacillati</taxon>
        <taxon>Bacillota</taxon>
        <taxon>Bacilli</taxon>
        <taxon>Lactobacillales</taxon>
        <taxon>Lactobacillaceae</taxon>
        <taxon>Lactobacillus</taxon>
    </lineage>
</organism>
<feature type="transmembrane region" description="Helical" evidence="1">
    <location>
        <begin position="7"/>
        <end position="30"/>
    </location>
</feature>
<dbReference type="AlphaFoldDB" id="A0A0R1RY75"/>